<dbReference type="Proteomes" id="UP001163603">
    <property type="component" value="Chromosome 4"/>
</dbReference>
<dbReference type="EMBL" id="CM047739">
    <property type="protein sequence ID" value="KAJ0042248.1"/>
    <property type="molecule type" value="Genomic_DNA"/>
</dbReference>
<gene>
    <name evidence="1" type="ORF">Pint_17498</name>
</gene>
<protein>
    <submittedName>
        <fullName evidence="1">Uncharacterized protein</fullName>
    </submittedName>
</protein>
<accession>A0ACC0YU79</accession>
<reference evidence="2" key="1">
    <citation type="journal article" date="2023" name="G3 (Bethesda)">
        <title>Genome assembly and association tests identify interacting loci associated with vigor, precocity, and sex in interspecific pistachio rootstocks.</title>
        <authorList>
            <person name="Palmer W."/>
            <person name="Jacygrad E."/>
            <person name="Sagayaradj S."/>
            <person name="Cavanaugh K."/>
            <person name="Han R."/>
            <person name="Bertier L."/>
            <person name="Beede B."/>
            <person name="Kafkas S."/>
            <person name="Golino D."/>
            <person name="Preece J."/>
            <person name="Michelmore R."/>
        </authorList>
    </citation>
    <scope>NUCLEOTIDE SEQUENCE [LARGE SCALE GENOMIC DNA]</scope>
</reference>
<organism evidence="1 2">
    <name type="scientific">Pistacia integerrima</name>
    <dbReference type="NCBI Taxonomy" id="434235"/>
    <lineage>
        <taxon>Eukaryota</taxon>
        <taxon>Viridiplantae</taxon>
        <taxon>Streptophyta</taxon>
        <taxon>Embryophyta</taxon>
        <taxon>Tracheophyta</taxon>
        <taxon>Spermatophyta</taxon>
        <taxon>Magnoliopsida</taxon>
        <taxon>eudicotyledons</taxon>
        <taxon>Gunneridae</taxon>
        <taxon>Pentapetalae</taxon>
        <taxon>rosids</taxon>
        <taxon>malvids</taxon>
        <taxon>Sapindales</taxon>
        <taxon>Anacardiaceae</taxon>
        <taxon>Pistacia</taxon>
    </lineage>
</organism>
<evidence type="ECO:0000313" key="2">
    <source>
        <dbReference type="Proteomes" id="UP001163603"/>
    </source>
</evidence>
<name>A0ACC0YU79_9ROSI</name>
<proteinExistence type="predicted"/>
<comment type="caution">
    <text evidence="1">The sequence shown here is derived from an EMBL/GenBank/DDBJ whole genome shotgun (WGS) entry which is preliminary data.</text>
</comment>
<evidence type="ECO:0000313" key="1">
    <source>
        <dbReference type="EMBL" id="KAJ0042248.1"/>
    </source>
</evidence>
<keyword evidence="2" id="KW-1185">Reference proteome</keyword>
<sequence length="217" mass="25235">MVSQQIAYTPFSSQIAATSPAQSDGGDHFSTELTLLDKAWPWPTETKEATAPAPKDFSEAVINKREVASKIMEMKRYSPREEEEERRKGVSTKLWLHPYNPWNIMKKLTKSDLGHQSRLLLPKDLIDKYVKPLMSLDNFDKIQSGEGLRVAVWDYDTDSVHNEMVLKKWRSSNSSYVFIKNWGNDFVKRRNLEEGDEIAMFWDVNLSRFNFRVLNKN</sequence>